<keyword evidence="2" id="KW-0540">Nuclease</keyword>
<evidence type="ECO:0000313" key="3">
    <source>
        <dbReference type="Proteomes" id="UP000704712"/>
    </source>
</evidence>
<gene>
    <name evidence="2" type="ORF">GN958_ATG12462</name>
</gene>
<comment type="caution">
    <text evidence="2">The sequence shown here is derived from an EMBL/GenBank/DDBJ whole genome shotgun (WGS) entry which is preliminary data.</text>
</comment>
<accession>A0A8S9UIJ5</accession>
<name>A0A8S9UIJ5_PHYIN</name>
<keyword evidence="2" id="KW-0378">Hydrolase</keyword>
<dbReference type="Proteomes" id="UP000704712">
    <property type="component" value="Unassembled WGS sequence"/>
</dbReference>
<dbReference type="Gene3D" id="3.60.10.10">
    <property type="entry name" value="Endonuclease/exonuclease/phosphatase"/>
    <property type="match status" value="1"/>
</dbReference>
<feature type="coiled-coil region" evidence="1">
    <location>
        <begin position="23"/>
        <end position="50"/>
    </location>
</feature>
<reference evidence="2" key="1">
    <citation type="submission" date="2020-03" db="EMBL/GenBank/DDBJ databases">
        <title>Hybrid Assembly of Korean Phytophthora infestans isolates.</title>
        <authorList>
            <person name="Prokchorchik M."/>
            <person name="Lee Y."/>
            <person name="Seo J."/>
            <person name="Cho J.-H."/>
            <person name="Park Y.-E."/>
            <person name="Jang D.-C."/>
            <person name="Im J.-S."/>
            <person name="Choi J.-G."/>
            <person name="Park H.-J."/>
            <person name="Lee G.-B."/>
            <person name="Lee Y.-G."/>
            <person name="Hong S.-Y."/>
            <person name="Cho K."/>
            <person name="Sohn K.H."/>
        </authorList>
    </citation>
    <scope>NUCLEOTIDE SEQUENCE</scope>
    <source>
        <strain evidence="2">KR_2_A2</strain>
    </source>
</reference>
<dbReference type="InterPro" id="IPR036691">
    <property type="entry name" value="Endo/exonu/phosph_ase_sf"/>
</dbReference>
<dbReference type="AlphaFoldDB" id="A0A8S9UIJ5"/>
<protein>
    <submittedName>
        <fullName evidence="2">Endonuclease/Exonuclease/phosphatase family</fullName>
    </submittedName>
</protein>
<dbReference type="SUPFAM" id="SSF56219">
    <property type="entry name" value="DNase I-like"/>
    <property type="match status" value="1"/>
</dbReference>
<proteinExistence type="predicted"/>
<sequence length="613" mass="70096">MNDAERLVDRAIEAKIATVHTSLANMTRYCKAAEQRCQTLEKRLDGMDEIWNARMVQIVQFALAKQTAAATVVQWRPRRHNGRFTERNKHWPRTESVFCVRRPHKPGQLTRAALVNDDNLRATLVRPEVYSEPNLDMNSPSGFDESVLEDQRCATMDATTRRAERGCRYYRRWRPTRCAFPSTRAPDRSTILQSIRQREHYSGDYIGDDVPSTIDTEHDISISIVSDTGPRPQRSEQIWVSTAEPQRPIPGLLLIGTKRIAMVFSKERWENRVIKHSVCYSPTRRSMCVAVRLAKARELWMIDTYIHHSPERHLDEVHDEWAWIHERVVEGRVRCVMVMVAGDFNTYTDDVLDRSGTTVRSASSQAVSRQFAAWTDSLGFVSTFRCRHPTTPRYTYSRQGTRSTLDDIYISGEHETAIAASAKSINSVTTSDHAGVPMIVMRTDRGVRIAFTLQHVTLIKVVNTQQKAKEEMKELTEDTRTMLRYSEIFLIDDIEAATSTPDERLVWLEQAIDNLCSCLYLSVRNLWGESNQSKRQLTRAVCIKRGNRCTAQLRQARIVLDQADITIDDIQVIAGAICWPRWVAFPDTVVEGSYHQKGARKLNAIVAAPLESM</sequence>
<evidence type="ECO:0000256" key="1">
    <source>
        <dbReference type="SAM" id="Coils"/>
    </source>
</evidence>
<evidence type="ECO:0000313" key="2">
    <source>
        <dbReference type="EMBL" id="KAF4138308.1"/>
    </source>
</evidence>
<organism evidence="2 3">
    <name type="scientific">Phytophthora infestans</name>
    <name type="common">Potato late blight agent</name>
    <name type="synonym">Botrytis infestans</name>
    <dbReference type="NCBI Taxonomy" id="4787"/>
    <lineage>
        <taxon>Eukaryota</taxon>
        <taxon>Sar</taxon>
        <taxon>Stramenopiles</taxon>
        <taxon>Oomycota</taxon>
        <taxon>Peronosporomycetes</taxon>
        <taxon>Peronosporales</taxon>
        <taxon>Peronosporaceae</taxon>
        <taxon>Phytophthora</taxon>
    </lineage>
</organism>
<keyword evidence="1" id="KW-0175">Coiled coil</keyword>
<keyword evidence="2" id="KW-0255">Endonuclease</keyword>
<dbReference type="EMBL" id="JAACNO010001686">
    <property type="protein sequence ID" value="KAF4138308.1"/>
    <property type="molecule type" value="Genomic_DNA"/>
</dbReference>
<dbReference type="GO" id="GO:0004519">
    <property type="term" value="F:endonuclease activity"/>
    <property type="evidence" value="ECO:0007669"/>
    <property type="project" value="UniProtKB-KW"/>
</dbReference>